<gene>
    <name evidence="2" type="ORF">CES85_3943</name>
</gene>
<evidence type="ECO:0000313" key="3">
    <source>
        <dbReference type="Proteomes" id="UP000215256"/>
    </source>
</evidence>
<proteinExistence type="predicted"/>
<dbReference type="KEGG" id="och:CES85_3943"/>
<dbReference type="EMBL" id="CP022603">
    <property type="protein sequence ID" value="ASV83165.1"/>
    <property type="molecule type" value="Genomic_DNA"/>
</dbReference>
<keyword evidence="1" id="KW-1133">Transmembrane helix</keyword>
<keyword evidence="1" id="KW-0472">Membrane</keyword>
<evidence type="ECO:0000313" key="2">
    <source>
        <dbReference type="EMBL" id="ASV83165.1"/>
    </source>
</evidence>
<sequence length="57" mass="6175">MRKRSRSPIAETAIRSAILAAPMVLVMLAVYSAYGSDSRMTVAIDQTITGSISKPQY</sequence>
<reference evidence="2 3" key="1">
    <citation type="submission" date="2017-07" db="EMBL/GenBank/DDBJ databases">
        <title>Phylogenetic study on the rhizospheric bacterium Ochrobactrum sp. A44.</title>
        <authorList>
            <person name="Krzyzanowska D.M."/>
            <person name="Ossowicki A."/>
            <person name="Rajewska M."/>
            <person name="Maciag T."/>
            <person name="Kaczynski Z."/>
            <person name="Czerwicka M."/>
            <person name="Jafra S."/>
        </authorList>
    </citation>
    <scope>NUCLEOTIDE SEQUENCE [LARGE SCALE GENOMIC DNA]</scope>
    <source>
        <strain evidence="2 3">A44</strain>
    </source>
</reference>
<dbReference type="Proteomes" id="UP000215256">
    <property type="component" value="Chromosome 2"/>
</dbReference>
<protein>
    <submittedName>
        <fullName evidence="2">Uncharacterized protein</fullName>
    </submittedName>
</protein>
<dbReference type="RefSeq" id="WP_157743379.1">
    <property type="nucleotide sequence ID" value="NZ_CP022603.1"/>
</dbReference>
<dbReference type="AlphaFoldDB" id="A0A248U8V9"/>
<organism evidence="2 3">
    <name type="scientific">Ochrobactrum quorumnocens</name>
    <dbReference type="NCBI Taxonomy" id="271865"/>
    <lineage>
        <taxon>Bacteria</taxon>
        <taxon>Pseudomonadati</taxon>
        <taxon>Pseudomonadota</taxon>
        <taxon>Alphaproteobacteria</taxon>
        <taxon>Hyphomicrobiales</taxon>
        <taxon>Brucellaceae</taxon>
        <taxon>Brucella/Ochrobactrum group</taxon>
        <taxon>Ochrobactrum</taxon>
    </lineage>
</organism>
<name>A0A248U8V9_9HYPH</name>
<evidence type="ECO:0000256" key="1">
    <source>
        <dbReference type="SAM" id="Phobius"/>
    </source>
</evidence>
<feature type="transmembrane region" description="Helical" evidence="1">
    <location>
        <begin position="12"/>
        <end position="34"/>
    </location>
</feature>
<accession>A0A248U8V9</accession>
<keyword evidence="1" id="KW-0812">Transmembrane</keyword>